<dbReference type="NCBIfam" id="TIGR03317">
    <property type="entry name" value="ygfZ_signature"/>
    <property type="match status" value="1"/>
</dbReference>
<dbReference type="Gene3D" id="3.30.70.1400">
    <property type="entry name" value="Aminomethyltransferase beta-barrel domains"/>
    <property type="match status" value="1"/>
</dbReference>
<name>A0A2S5TLH9_9GAMM</name>
<dbReference type="Gene3D" id="3.30.70.1630">
    <property type="match status" value="1"/>
</dbReference>
<dbReference type="AlphaFoldDB" id="A0A2S5TLH9"/>
<organism evidence="1 2">
    <name type="scientific">Solimonas fluminis</name>
    <dbReference type="NCBI Taxonomy" id="2086571"/>
    <lineage>
        <taxon>Bacteria</taxon>
        <taxon>Pseudomonadati</taxon>
        <taxon>Pseudomonadota</taxon>
        <taxon>Gammaproteobacteria</taxon>
        <taxon>Nevskiales</taxon>
        <taxon>Nevskiaceae</taxon>
        <taxon>Solimonas</taxon>
    </lineage>
</organism>
<dbReference type="PANTHER" id="PTHR22602:SF0">
    <property type="entry name" value="TRANSFERASE CAF17, MITOCHONDRIAL-RELATED"/>
    <property type="match status" value="1"/>
</dbReference>
<proteinExistence type="predicted"/>
<reference evidence="1 2" key="1">
    <citation type="submission" date="2018-02" db="EMBL/GenBank/DDBJ databases">
        <title>Genome sequencing of Solimonas sp. HR-BB.</title>
        <authorList>
            <person name="Lee Y."/>
            <person name="Jeon C.O."/>
        </authorList>
    </citation>
    <scope>NUCLEOTIDE SEQUENCE [LARGE SCALE GENOMIC DNA]</scope>
    <source>
        <strain evidence="1 2">HR-BB</strain>
    </source>
</reference>
<dbReference type="PANTHER" id="PTHR22602">
    <property type="entry name" value="TRANSFERASE CAF17, MITOCHONDRIAL-RELATED"/>
    <property type="match status" value="1"/>
</dbReference>
<dbReference type="Gene3D" id="2.40.30.160">
    <property type="match status" value="1"/>
</dbReference>
<dbReference type="EMBL" id="PSNW01000001">
    <property type="protein sequence ID" value="PPE75846.1"/>
    <property type="molecule type" value="Genomic_DNA"/>
</dbReference>
<evidence type="ECO:0000313" key="2">
    <source>
        <dbReference type="Proteomes" id="UP000238220"/>
    </source>
</evidence>
<dbReference type="InterPro" id="IPR017703">
    <property type="entry name" value="YgfZ/GCV_T_CS"/>
</dbReference>
<accession>A0A2S5TLH9</accession>
<keyword evidence="2" id="KW-1185">Reference proteome</keyword>
<protein>
    <submittedName>
        <fullName evidence="1">Folate-binding protein</fullName>
    </submittedName>
</protein>
<evidence type="ECO:0000313" key="1">
    <source>
        <dbReference type="EMBL" id="PPE75846.1"/>
    </source>
</evidence>
<dbReference type="InterPro" id="IPR045179">
    <property type="entry name" value="YgfZ/GcvT"/>
</dbReference>
<gene>
    <name evidence="1" type="ORF">C3942_02880</name>
</gene>
<dbReference type="SUPFAM" id="SSF103025">
    <property type="entry name" value="Folate-binding domain"/>
    <property type="match status" value="1"/>
</dbReference>
<dbReference type="GO" id="GO:0016226">
    <property type="term" value="P:iron-sulfur cluster assembly"/>
    <property type="evidence" value="ECO:0007669"/>
    <property type="project" value="TreeGrafter"/>
</dbReference>
<comment type="caution">
    <text evidence="1">The sequence shown here is derived from an EMBL/GenBank/DDBJ whole genome shotgun (WGS) entry which is preliminary data.</text>
</comment>
<sequence length="280" mass="29836">MQGQLSNDTRLVNENRAQLSSYSNPKGRMLAVLTLFRHGGDIVLELHRSVAESTLKRLRMFVLRSKVSLQDCTAELPATGLIGDEGARRLEALGLPLPQEPMQSAARDGVTVIRRLGSTPRWSVHGEVPGLAALPPIGFEAWRRADLLAGVPTVYAESREMFVPQMANIDLLGGISFSKGCYTGQEIVARLHYLGQLKRRMFLLRAPVDARPGMAVYDAAGDGQAVGEVVDAVADGDATLLTAVLQLSHAGSDGLALAAIDGPRLGPAQALAPAGEKDTP</sequence>
<dbReference type="Proteomes" id="UP000238220">
    <property type="component" value="Unassembled WGS sequence"/>
</dbReference>